<keyword evidence="6 11" id="KW-0256">Endoplasmic reticulum</keyword>
<evidence type="ECO:0000313" key="16">
    <source>
        <dbReference type="Proteomes" id="UP000736164"/>
    </source>
</evidence>
<feature type="non-terminal residue" evidence="15">
    <location>
        <position position="1431"/>
    </location>
</feature>
<evidence type="ECO:0000259" key="14">
    <source>
        <dbReference type="Pfam" id="PF12595"/>
    </source>
</evidence>
<evidence type="ECO:0000256" key="6">
    <source>
        <dbReference type="ARBA" id="ARBA00022824"/>
    </source>
</evidence>
<evidence type="ECO:0000256" key="5">
    <source>
        <dbReference type="ARBA" id="ARBA00022692"/>
    </source>
</evidence>
<comment type="caution">
    <text evidence="15">The sequence shown here is derived from an EMBL/GenBank/DDBJ whole genome shotgun (WGS) entry which is preliminary data.</text>
</comment>
<feature type="domain" description="Inactive rhomboid protein 1/2 N-terminal" evidence="14">
    <location>
        <begin position="617"/>
        <end position="752"/>
    </location>
</feature>
<evidence type="ECO:0000259" key="13">
    <source>
        <dbReference type="Pfam" id="PF01694"/>
    </source>
</evidence>
<comment type="subcellular location">
    <subcellularLocation>
        <location evidence="2 11">Endoplasmic reticulum membrane</location>
        <topology evidence="2 11">Multi-pass membrane protein</topology>
    </subcellularLocation>
    <subcellularLocation>
        <location evidence="3">Golgi apparatus membrane</location>
        <topology evidence="3">Multi-pass membrane protein</topology>
    </subcellularLocation>
</comment>
<keyword evidence="7 11" id="KW-1133">Transmembrane helix</keyword>
<dbReference type="InterPro" id="IPR035952">
    <property type="entry name" value="Rhomboid-like_sf"/>
</dbReference>
<feature type="domain" description="Peptidase S54 rhomboid" evidence="13">
    <location>
        <begin position="1227"/>
        <end position="1363"/>
    </location>
</feature>
<reference evidence="15" key="1">
    <citation type="journal article" date="2021" name="Cell">
        <title>Tracing the genetic footprints of vertebrate landing in non-teleost ray-finned fishes.</title>
        <authorList>
            <person name="Bi X."/>
            <person name="Wang K."/>
            <person name="Yang L."/>
            <person name="Pan H."/>
            <person name="Jiang H."/>
            <person name="Wei Q."/>
            <person name="Fang M."/>
            <person name="Yu H."/>
            <person name="Zhu C."/>
            <person name="Cai Y."/>
            <person name="He Y."/>
            <person name="Gan X."/>
            <person name="Zeng H."/>
            <person name="Yu D."/>
            <person name="Zhu Y."/>
            <person name="Jiang H."/>
            <person name="Qiu Q."/>
            <person name="Yang H."/>
            <person name="Zhang Y.E."/>
            <person name="Wang W."/>
            <person name="Zhu M."/>
            <person name="He S."/>
            <person name="Zhang G."/>
        </authorList>
    </citation>
    <scope>NUCLEOTIDE SEQUENCE</scope>
    <source>
        <strain evidence="15">Allg_001</strain>
    </source>
</reference>
<sequence>MGFARTRMYSTVPPHCRLHRERGSSAIGPKCAVAAGSLAPVFPDASVAGGDTGLLVSGGEDRVVICRPRGTAAAAFNFCPRNIIACSGSIADDVIARIESPWRVIPAINMGPGVRVASIIARCQQRHLVELLVLILVCRENAEKDPEGGVGGLQRREQVEAVGGGRAAGFGWRASSAASDSAPPPQSLLVLWAAAKLAACQEATGAVAETAGGVCLHFPGDAKTQVADPGPVQLSPSRVAQRIVGDASSSKNASHQRDASVFLSVKREAPNSEMGFICSLRLSLCKPDGITCSEQQREGPAEVGEDRSSLTVSEIPRVIFHSVPWAARGAVRFVRQTSRLVWLPLSVPLRLFSGASSFPAWANSRWKIRQDPSETRAAMPGVLRQAFRASDKFARGISSACSCAGENSHLILPAWALRALGRLFPSDSRLSDSPACVLSAAVSRLGLQCCVQPLWCTYELCHVPVGVSRARCVTPFCARCSWPESGGARSMAEPRNDGTSSLQRKKPPWLKLDIPSAQASLDEPPTFVQPFKRQGFLRSISMPAETTRLSSPPGDPRRPALQRQPSITQSIKSSKRVHFERINTVPVKGHRAARRARRKPQSLSKLFLRGTADWFGVGKDSDATQKWQRKSLWHCSQRYGKLKAQVIREMDLPSQDNISLTSTETPPPLYVPPSQHGMQKIIDPLARGRAFRMAEETDGYSAPHTPVTPGAASLCSFTSSRSGFNRVPRRRKRESVAKMSFRAAAALVKSHVSTGLLGATPAGANRRSPCPEKRGLLGSPVLRVCLEEPVTCPVVPCWGRSLRESTLRRAQRRSFTPASFLEEDTVDFPDELDTSFFARDGLMHEELSTYADEVFESPSEAAIKEVEAGRAPDEPDLTGSALDKTELERSHLMLPLERGWRKGKEGSLVQPKVRLRQEVVSVSGQRRGQRIAVPVKKLFAKEKRPYGLGMVGKLTNRTYRKRIDSYVKRQIEDMDNHRPFFTYWITFVHLLITILAVCIYGIAPVGFSQHETVDSVLRNKGVYENVKYVQQENFWIGPSSEALIHLGAKFSPCMRQDQEVHELIQQKRVKERDSACCVRNDNSGCVQTSAEECSTTLAKWVKWPQDPSVPRPSSGPPRPYGSVCHQDPRTCLEPASVAPHEWPDDITKWPICTRYHAGNRTSLPHMDCTLMGRPCCIGTKGRCEITSREYCDFMKGYFHEEATLCSQVHCMDDVCGLLPFLNPEIPDQFYRLWLSLFLHAGILHCLVSVCFQMTILRDLEKLAGWLRISIIYILSGITGNLASAIFLPYRAEVGPAGSQFGILACLFVELFQCWQILARPWRAFAKLLAVVLFLFAFGLLPWIDNFAHICGFVSGFFLSFAFLPYISFGRMDMYRKRCQIIVFLVVFLGLFAGLAVLFYVYPIKCEWCELLTCIPFTDKFCEKYDLNAHLH</sequence>
<dbReference type="Pfam" id="PF01694">
    <property type="entry name" value="Rhomboid"/>
    <property type="match status" value="1"/>
</dbReference>
<evidence type="ECO:0000256" key="10">
    <source>
        <dbReference type="ARBA" id="ARBA00023180"/>
    </source>
</evidence>
<keyword evidence="16" id="KW-1185">Reference proteome</keyword>
<gene>
    <name evidence="15" type="primary">Rhbdf1</name>
    <name evidence="15" type="ORF">GTO95_0002898</name>
</gene>
<evidence type="ECO:0000256" key="8">
    <source>
        <dbReference type="ARBA" id="ARBA00023034"/>
    </source>
</evidence>
<comment type="similarity">
    <text evidence="4 11">Belongs to the peptidase S54 family.</text>
</comment>
<feature type="transmembrane region" description="Helical" evidence="11">
    <location>
        <begin position="1346"/>
        <end position="1368"/>
    </location>
</feature>
<comment type="function">
    <text evidence="1 11">Regulates ADAM17 protease, a sheddase of the epidermal growth factor (EGF) receptor ligands and TNF, thereby plays a role in sleep, cell survival, proliferation, migration and inflammation. Does not exhibit any protease activity on its own.</text>
</comment>
<organism evidence="15 16">
    <name type="scientific">Atractosteus spatula</name>
    <name type="common">Alligator gar</name>
    <name type="synonym">Lepisosteus spatula</name>
    <dbReference type="NCBI Taxonomy" id="7917"/>
    <lineage>
        <taxon>Eukaryota</taxon>
        <taxon>Metazoa</taxon>
        <taxon>Chordata</taxon>
        <taxon>Craniata</taxon>
        <taxon>Vertebrata</taxon>
        <taxon>Euteleostomi</taxon>
        <taxon>Actinopterygii</taxon>
        <taxon>Neopterygii</taxon>
        <taxon>Holostei</taxon>
        <taxon>Semionotiformes</taxon>
        <taxon>Lepisosteidae</taxon>
        <taxon>Atractosteus</taxon>
    </lineage>
</organism>
<name>A0A8J7NWT7_ATRSP</name>
<proteinExistence type="inferred from homology"/>
<protein>
    <recommendedName>
        <fullName evidence="11">Inactive rhomboid protein</fullName>
        <shortName evidence="11">iRhom</shortName>
    </recommendedName>
    <alternativeName>
        <fullName evidence="11">Rhomboid family member</fullName>
    </alternativeName>
    <alternativeName>
        <fullName evidence="11">Rhomboid veinlet-like protein</fullName>
    </alternativeName>
</protein>
<evidence type="ECO:0000256" key="3">
    <source>
        <dbReference type="ARBA" id="ARBA00004653"/>
    </source>
</evidence>
<dbReference type="InterPro" id="IPR022241">
    <property type="entry name" value="iRhom1_2_N"/>
</dbReference>
<evidence type="ECO:0000256" key="12">
    <source>
        <dbReference type="SAM" id="MobiDB-lite"/>
    </source>
</evidence>
<evidence type="ECO:0000256" key="11">
    <source>
        <dbReference type="RuleBase" id="RU369051"/>
    </source>
</evidence>
<feature type="transmembrane region" description="Helical" evidence="11">
    <location>
        <begin position="1268"/>
        <end position="1287"/>
    </location>
</feature>
<keyword evidence="8" id="KW-0333">Golgi apparatus</keyword>
<dbReference type="Pfam" id="PF12595">
    <property type="entry name" value="iRhom1-2_N"/>
    <property type="match status" value="2"/>
</dbReference>
<feature type="transmembrane region" description="Helical" evidence="11">
    <location>
        <begin position="1323"/>
        <end position="1340"/>
    </location>
</feature>
<keyword evidence="9 11" id="KW-0472">Membrane</keyword>
<dbReference type="InterPro" id="IPR051512">
    <property type="entry name" value="Inactive_Rhomboid"/>
</dbReference>
<feature type="domain" description="Inactive rhomboid protein 1/2 N-terminal" evidence="14">
    <location>
        <begin position="799"/>
        <end position="859"/>
    </location>
</feature>
<dbReference type="GO" id="GO:0000139">
    <property type="term" value="C:Golgi membrane"/>
    <property type="evidence" value="ECO:0007669"/>
    <property type="project" value="UniProtKB-SubCell"/>
</dbReference>
<keyword evidence="10" id="KW-0325">Glycoprotein</keyword>
<dbReference type="GO" id="GO:0042058">
    <property type="term" value="P:regulation of epidermal growth factor receptor signaling pathway"/>
    <property type="evidence" value="ECO:0007669"/>
    <property type="project" value="UniProtKB-UniRule"/>
</dbReference>
<feature type="transmembrane region" description="Helical" evidence="11">
    <location>
        <begin position="980"/>
        <end position="1003"/>
    </location>
</feature>
<dbReference type="PANTHER" id="PTHR45965">
    <property type="entry name" value="INACTIVE RHOMBOID PROTEIN"/>
    <property type="match status" value="1"/>
</dbReference>
<evidence type="ECO:0000256" key="7">
    <source>
        <dbReference type="ARBA" id="ARBA00022989"/>
    </source>
</evidence>
<feature type="region of interest" description="Disordered" evidence="12">
    <location>
        <begin position="544"/>
        <end position="574"/>
    </location>
</feature>
<evidence type="ECO:0000256" key="4">
    <source>
        <dbReference type="ARBA" id="ARBA00009045"/>
    </source>
</evidence>
<feature type="compositionally biased region" description="Polar residues" evidence="12">
    <location>
        <begin position="563"/>
        <end position="572"/>
    </location>
</feature>
<dbReference type="EMBL" id="JAAWVO010053056">
    <property type="protein sequence ID" value="MBN3320960.1"/>
    <property type="molecule type" value="Genomic_DNA"/>
</dbReference>
<dbReference type="GO" id="GO:0050709">
    <property type="term" value="P:negative regulation of protein secretion"/>
    <property type="evidence" value="ECO:0007669"/>
    <property type="project" value="UniProtKB-UniRule"/>
</dbReference>
<keyword evidence="5 11" id="KW-0812">Transmembrane</keyword>
<dbReference type="PANTHER" id="PTHR45965:SF4">
    <property type="entry name" value="INACTIVE RHOMBOID PROTEIN 1"/>
    <property type="match status" value="1"/>
</dbReference>
<feature type="region of interest" description="Disordered" evidence="12">
    <location>
        <begin position="485"/>
        <end position="507"/>
    </location>
</feature>
<feature type="transmembrane region" description="Helical" evidence="11">
    <location>
        <begin position="1232"/>
        <end position="1256"/>
    </location>
</feature>
<dbReference type="Gene3D" id="1.20.1540.10">
    <property type="entry name" value="Rhomboid-like"/>
    <property type="match status" value="1"/>
</dbReference>
<feature type="non-terminal residue" evidence="15">
    <location>
        <position position="1"/>
    </location>
</feature>
<evidence type="ECO:0000256" key="2">
    <source>
        <dbReference type="ARBA" id="ARBA00004477"/>
    </source>
</evidence>
<dbReference type="GO" id="GO:0004252">
    <property type="term" value="F:serine-type endopeptidase activity"/>
    <property type="evidence" value="ECO:0007669"/>
    <property type="project" value="InterPro"/>
</dbReference>
<dbReference type="InterPro" id="IPR022764">
    <property type="entry name" value="Peptidase_S54_rhomboid_dom"/>
</dbReference>
<dbReference type="FunFam" id="1.20.1540.10:FF:000001">
    <property type="entry name" value="Putative inactive rhomboid protein 1"/>
    <property type="match status" value="1"/>
</dbReference>
<accession>A0A8J7NWT7</accession>
<feature type="transmembrane region" description="Helical" evidence="11">
    <location>
        <begin position="1380"/>
        <end position="1401"/>
    </location>
</feature>
<evidence type="ECO:0000256" key="1">
    <source>
        <dbReference type="ARBA" id="ARBA00002661"/>
    </source>
</evidence>
<evidence type="ECO:0000313" key="15">
    <source>
        <dbReference type="EMBL" id="MBN3320960.1"/>
    </source>
</evidence>
<evidence type="ECO:0000256" key="9">
    <source>
        <dbReference type="ARBA" id="ARBA00023136"/>
    </source>
</evidence>
<comment type="caution">
    <text evidence="11">Lacks conserved residue(s) required for the propagation of feature annotation.</text>
</comment>
<dbReference type="Proteomes" id="UP000736164">
    <property type="component" value="Unassembled WGS sequence"/>
</dbReference>
<dbReference type="GO" id="GO:0005789">
    <property type="term" value="C:endoplasmic reticulum membrane"/>
    <property type="evidence" value="ECO:0007669"/>
    <property type="project" value="UniProtKB-SubCell"/>
</dbReference>
<dbReference type="SUPFAM" id="SSF144091">
    <property type="entry name" value="Rhomboid-like"/>
    <property type="match status" value="1"/>
</dbReference>